<keyword evidence="1" id="KW-0472">Membrane</keyword>
<dbReference type="Proteomes" id="UP001596142">
    <property type="component" value="Unassembled WGS sequence"/>
</dbReference>
<dbReference type="InterPro" id="IPR024623">
    <property type="entry name" value="YtxH"/>
</dbReference>
<keyword evidence="1" id="KW-0812">Transmembrane</keyword>
<keyword evidence="1" id="KW-1133">Transmembrane helix</keyword>
<evidence type="ECO:0000313" key="3">
    <source>
        <dbReference type="Proteomes" id="UP001596142"/>
    </source>
</evidence>
<accession>A0ABW0YJJ1</accession>
<dbReference type="RefSeq" id="WP_054634977.1">
    <property type="nucleotide sequence ID" value="NZ_JBHSOZ010000003.1"/>
</dbReference>
<keyword evidence="3" id="KW-1185">Reference proteome</keyword>
<evidence type="ECO:0000256" key="1">
    <source>
        <dbReference type="SAM" id="Phobius"/>
    </source>
</evidence>
<organism evidence="2 3">
    <name type="scientific">Thalassorhabdus alkalitolerans</name>
    <dbReference type="NCBI Taxonomy" id="2282697"/>
    <lineage>
        <taxon>Bacteria</taxon>
        <taxon>Bacillati</taxon>
        <taxon>Bacillota</taxon>
        <taxon>Bacilli</taxon>
        <taxon>Bacillales</taxon>
        <taxon>Bacillaceae</taxon>
        <taxon>Thalassorhabdus</taxon>
    </lineage>
</organism>
<dbReference type="EMBL" id="JBHSOZ010000003">
    <property type="protein sequence ID" value="MFC5712578.1"/>
    <property type="molecule type" value="Genomic_DNA"/>
</dbReference>
<name>A0ABW0YJJ1_9BACI</name>
<gene>
    <name evidence="2" type="ORF">ACFPU1_07280</name>
</gene>
<protein>
    <submittedName>
        <fullName evidence="2">YtxH domain-containing protein</fullName>
    </submittedName>
</protein>
<evidence type="ECO:0000313" key="2">
    <source>
        <dbReference type="EMBL" id="MFC5712578.1"/>
    </source>
</evidence>
<proteinExistence type="predicted"/>
<dbReference type="Pfam" id="PF12732">
    <property type="entry name" value="YtxH"/>
    <property type="match status" value="1"/>
</dbReference>
<sequence>MMKESHIPKQPSRLFSLSAGAGLGALIGAGLTLLFAPADGKTSRMKATDTAGKVKNIPSRLKSRIEEQKSQLLVRGSEVYGKIHEDMSVLKKEARLSLRKDEEHEPENKE</sequence>
<feature type="transmembrane region" description="Helical" evidence="1">
    <location>
        <begin position="15"/>
        <end position="36"/>
    </location>
</feature>
<comment type="caution">
    <text evidence="2">The sequence shown here is derived from an EMBL/GenBank/DDBJ whole genome shotgun (WGS) entry which is preliminary data.</text>
</comment>
<reference evidence="3" key="1">
    <citation type="journal article" date="2019" name="Int. J. Syst. Evol. Microbiol.">
        <title>The Global Catalogue of Microorganisms (GCM) 10K type strain sequencing project: providing services to taxonomists for standard genome sequencing and annotation.</title>
        <authorList>
            <consortium name="The Broad Institute Genomics Platform"/>
            <consortium name="The Broad Institute Genome Sequencing Center for Infectious Disease"/>
            <person name="Wu L."/>
            <person name="Ma J."/>
        </authorList>
    </citation>
    <scope>NUCLEOTIDE SEQUENCE [LARGE SCALE GENOMIC DNA]</scope>
    <source>
        <strain evidence="3">CECT 7184</strain>
    </source>
</reference>